<evidence type="ECO:0000259" key="1">
    <source>
        <dbReference type="PROSITE" id="PS50860"/>
    </source>
</evidence>
<proteinExistence type="predicted"/>
<comment type="caution">
    <text evidence="2">The sequence shown here is derived from an EMBL/GenBank/DDBJ whole genome shotgun (WGS) entry which is preliminary data.</text>
</comment>
<dbReference type="STRING" id="1802274.A3J58_01880"/>
<dbReference type="SUPFAM" id="SSF50447">
    <property type="entry name" value="Translation proteins"/>
    <property type="match status" value="1"/>
</dbReference>
<dbReference type="GO" id="GO:0004813">
    <property type="term" value="F:alanine-tRNA ligase activity"/>
    <property type="evidence" value="ECO:0007669"/>
    <property type="project" value="InterPro"/>
</dbReference>
<dbReference type="InterPro" id="IPR018165">
    <property type="entry name" value="Ala-tRNA-synth_IIc_core"/>
</dbReference>
<dbReference type="InterPro" id="IPR018163">
    <property type="entry name" value="Thr/Ala-tRNA-synth_IIc_edit"/>
</dbReference>
<dbReference type="InterPro" id="IPR051335">
    <property type="entry name" value="Alanyl-tRNA_Editing_Enzymes"/>
</dbReference>
<dbReference type="Gene3D" id="2.40.30.130">
    <property type="match status" value="1"/>
</dbReference>
<dbReference type="PANTHER" id="PTHR43462">
    <property type="entry name" value="ALANYL-TRNA EDITING PROTEIN"/>
    <property type="match status" value="1"/>
</dbReference>
<dbReference type="SUPFAM" id="SSF55186">
    <property type="entry name" value="ThrRS/AlaRS common domain"/>
    <property type="match status" value="1"/>
</dbReference>
<feature type="domain" description="Alanyl-transfer RNA synthetases family profile" evidence="1">
    <location>
        <begin position="1"/>
        <end position="225"/>
    </location>
</feature>
<dbReference type="AlphaFoldDB" id="A0A1G2KUN1"/>
<dbReference type="Proteomes" id="UP000178510">
    <property type="component" value="Unassembled WGS sequence"/>
</dbReference>
<protein>
    <recommendedName>
        <fullName evidence="1">Alanyl-transfer RNA synthetases family profile domain-containing protein</fullName>
    </recommendedName>
</protein>
<dbReference type="EMBL" id="MHQM01000050">
    <property type="protein sequence ID" value="OHA02342.1"/>
    <property type="molecule type" value="Genomic_DNA"/>
</dbReference>
<dbReference type="GO" id="GO:0006419">
    <property type="term" value="P:alanyl-tRNA aminoacylation"/>
    <property type="evidence" value="ECO:0007669"/>
    <property type="project" value="InterPro"/>
</dbReference>
<dbReference type="GO" id="GO:0005524">
    <property type="term" value="F:ATP binding"/>
    <property type="evidence" value="ECO:0007669"/>
    <property type="project" value="InterPro"/>
</dbReference>
<evidence type="ECO:0000313" key="2">
    <source>
        <dbReference type="EMBL" id="OHA02342.1"/>
    </source>
</evidence>
<dbReference type="Gene3D" id="3.30.980.10">
    <property type="entry name" value="Threonyl-trna Synthetase, Chain A, domain 2"/>
    <property type="match status" value="1"/>
</dbReference>
<organism evidence="2 3">
    <name type="scientific">Candidatus Sungbacteria bacterium RIFCSPHIGHO2_02_FULL_52_23</name>
    <dbReference type="NCBI Taxonomy" id="1802274"/>
    <lineage>
        <taxon>Bacteria</taxon>
        <taxon>Candidatus Sungiibacteriota</taxon>
    </lineage>
</organism>
<reference evidence="2 3" key="1">
    <citation type="journal article" date="2016" name="Nat. Commun.">
        <title>Thousands of microbial genomes shed light on interconnected biogeochemical processes in an aquifer system.</title>
        <authorList>
            <person name="Anantharaman K."/>
            <person name="Brown C.T."/>
            <person name="Hug L.A."/>
            <person name="Sharon I."/>
            <person name="Castelle C.J."/>
            <person name="Probst A.J."/>
            <person name="Thomas B.C."/>
            <person name="Singh A."/>
            <person name="Wilkins M.J."/>
            <person name="Karaoz U."/>
            <person name="Brodie E.L."/>
            <person name="Williams K.H."/>
            <person name="Hubbard S.S."/>
            <person name="Banfield J.F."/>
        </authorList>
    </citation>
    <scope>NUCLEOTIDE SEQUENCE [LARGE SCALE GENOMIC DNA]</scope>
</reference>
<dbReference type="InterPro" id="IPR009000">
    <property type="entry name" value="Transl_B-barrel_sf"/>
</dbReference>
<name>A0A1G2KUN1_9BACT</name>
<dbReference type="PANTHER" id="PTHR43462:SF2">
    <property type="entry name" value="THREONYL AND ALANYL TRNA SYNTHETASE SECOND ADDITIONAL DOMAIN-CONTAINING PROTEIN"/>
    <property type="match status" value="1"/>
</dbReference>
<evidence type="ECO:0000313" key="3">
    <source>
        <dbReference type="Proteomes" id="UP000178510"/>
    </source>
</evidence>
<gene>
    <name evidence="2" type="ORF">A3J58_01880</name>
</gene>
<dbReference type="GO" id="GO:0003676">
    <property type="term" value="F:nucleic acid binding"/>
    <property type="evidence" value="ECO:0007669"/>
    <property type="project" value="InterPro"/>
</dbReference>
<accession>A0A1G2KUN1</accession>
<sequence>MTKTKLLYLEKFALLEAPARVMEVLRENERDIVLLDQTVFYPQGGGQPYDTGMIESPSGKFLVEEVRFVEGAVRHMGVFESGSFAKGDSVICRVDADRRLLHARIHSAGHLVDKAVAELNLPWKPGKGYHFPQGPYDEYEGSLDGLDKEKLKSDLERLCNTYVLAGGKTEIIFMTREEMQKTCRYTPDFPMEKGEQARVIVHAGFAMPCGGTPVADLVDIGPITIRKIKQEKDKIRIGYDVNHER</sequence>
<dbReference type="PROSITE" id="PS50860">
    <property type="entry name" value="AA_TRNA_LIGASE_II_ALA"/>
    <property type="match status" value="1"/>
</dbReference>
<dbReference type="InterPro" id="IPR018164">
    <property type="entry name" value="Ala-tRNA-synth_IIc_N"/>
</dbReference>
<dbReference type="Pfam" id="PF01411">
    <property type="entry name" value="tRNA-synt_2c"/>
    <property type="match status" value="1"/>
</dbReference>